<evidence type="ECO:0000313" key="3">
    <source>
        <dbReference type="EMBL" id="MEY6431534.1"/>
    </source>
</evidence>
<dbReference type="PANTHER" id="PTHR43156">
    <property type="entry name" value="STAGE II SPORULATION PROTEIN E-RELATED"/>
    <property type="match status" value="1"/>
</dbReference>
<feature type="domain" description="PPM-type phosphatase" evidence="2">
    <location>
        <begin position="213"/>
        <end position="422"/>
    </location>
</feature>
<dbReference type="Proteomes" id="UP001564408">
    <property type="component" value="Unassembled WGS sequence"/>
</dbReference>
<dbReference type="RefSeq" id="WP_369665917.1">
    <property type="nucleotide sequence ID" value="NZ_JBDKXB010000003.1"/>
</dbReference>
<reference evidence="3 4" key="1">
    <citation type="submission" date="2024-05" db="EMBL/GenBank/DDBJ databases">
        <title>Genome Sequence and Characterization of the New Strain Purple Sulfur Bacterium of Genus Thioalkalicoccus.</title>
        <authorList>
            <person name="Bryantseva I.A."/>
            <person name="Kyndt J.A."/>
            <person name="Imhoff J.F."/>
        </authorList>
    </citation>
    <scope>NUCLEOTIDE SEQUENCE [LARGE SCALE GENOMIC DNA]</scope>
    <source>
        <strain evidence="3 4">Um2</strain>
    </source>
</reference>
<dbReference type="InterPro" id="IPR046342">
    <property type="entry name" value="CBS_dom_sf"/>
</dbReference>
<name>A0ABV4BAR2_9GAMM</name>
<dbReference type="PANTHER" id="PTHR43156:SF9">
    <property type="entry name" value="HAMP DOMAIN-CONTAINING PROTEIN"/>
    <property type="match status" value="1"/>
</dbReference>
<evidence type="ECO:0000313" key="4">
    <source>
        <dbReference type="Proteomes" id="UP001564408"/>
    </source>
</evidence>
<evidence type="ECO:0000256" key="1">
    <source>
        <dbReference type="ARBA" id="ARBA00022801"/>
    </source>
</evidence>
<dbReference type="Pfam" id="PF07228">
    <property type="entry name" value="SpoIIE"/>
    <property type="match status" value="1"/>
</dbReference>
<dbReference type="InterPro" id="IPR052016">
    <property type="entry name" value="Bact_Sigma-Reg"/>
</dbReference>
<gene>
    <name evidence="3" type="ORF">ABC977_03825</name>
</gene>
<sequence length="425" mass="46986">MRDGYSDRAARKPLEIGAATKEARRAGDLLKPVEPITASHTNDEVAQCFAANPTVQNLPVLHAERPMGLINRGLFDNMMSKPYYRELYGRQSCIAFMDKNPLVVESDMTIEAVTALAIETGEKVFADGFILVDKGRYRGVGQVMDLLQAMTELQARQHRQLSESIDYAGIIQSSLMKPSRHALTQTFPDGHWVLWRPRDTVGGDLFHFTEAPGGFLAALFDCTGHGVPGALMTLIADAAFERAIAQHGHDDPAALIASMNRRIKHTLGQFDNAPELSPRSAGSDDGLDGLLVRGWIREHRLVYAGARLPLFRVLAGNPADCEVLRSDRHGVGYAATPADMRWSNHSISVTPKDRYYLVSDGILDQIGGPRRIAFGKRRLTRFLVESRTLGMAAQKDAFAEMFSVYQGNERVRDDLTILGLEWPGD</sequence>
<comment type="caution">
    <text evidence="3">The sequence shown here is derived from an EMBL/GenBank/DDBJ whole genome shotgun (WGS) entry which is preliminary data.</text>
</comment>
<dbReference type="Gene3D" id="3.60.40.10">
    <property type="entry name" value="PPM-type phosphatase domain"/>
    <property type="match status" value="1"/>
</dbReference>
<dbReference type="CDD" id="cd04598">
    <property type="entry name" value="CBS_pair_GGDEF_EAL"/>
    <property type="match status" value="1"/>
</dbReference>
<protein>
    <submittedName>
        <fullName evidence="3">SpoIIE family protein phosphatase</fullName>
    </submittedName>
</protein>
<keyword evidence="4" id="KW-1185">Reference proteome</keyword>
<dbReference type="SUPFAM" id="SSF54631">
    <property type="entry name" value="CBS-domain pair"/>
    <property type="match status" value="1"/>
</dbReference>
<organism evidence="3 4">
    <name type="scientific">Thioalkalicoccus limnaeus</name>
    <dbReference type="NCBI Taxonomy" id="120681"/>
    <lineage>
        <taxon>Bacteria</taxon>
        <taxon>Pseudomonadati</taxon>
        <taxon>Pseudomonadota</taxon>
        <taxon>Gammaproteobacteria</taxon>
        <taxon>Chromatiales</taxon>
        <taxon>Chromatiaceae</taxon>
        <taxon>Thioalkalicoccus</taxon>
    </lineage>
</organism>
<accession>A0ABV4BAR2</accession>
<proteinExistence type="predicted"/>
<evidence type="ECO:0000259" key="2">
    <source>
        <dbReference type="Pfam" id="PF07228"/>
    </source>
</evidence>
<dbReference type="EMBL" id="JBDKXB010000003">
    <property type="protein sequence ID" value="MEY6431534.1"/>
    <property type="molecule type" value="Genomic_DNA"/>
</dbReference>
<dbReference type="InterPro" id="IPR036457">
    <property type="entry name" value="PPM-type-like_dom_sf"/>
</dbReference>
<dbReference type="InterPro" id="IPR001932">
    <property type="entry name" value="PPM-type_phosphatase-like_dom"/>
</dbReference>
<keyword evidence="1" id="KW-0378">Hydrolase</keyword>